<evidence type="ECO:0000313" key="2">
    <source>
        <dbReference type="EMBL" id="GMS97440.1"/>
    </source>
</evidence>
<dbReference type="AlphaFoldDB" id="A0AAV5TT35"/>
<accession>A0AAV5TT35</accession>
<dbReference type="EMBL" id="BTSX01000004">
    <property type="protein sequence ID" value="GMS97440.1"/>
    <property type="molecule type" value="Genomic_DNA"/>
</dbReference>
<sequence length="100" mass="11655">MSRDSVYENFTLHIAHTRVRYNRFIIPPTLSPVWPVRKQCTGDYCFIYRYTLTDLSSFDRGCYLVDDALVNTSLVIPHSGVNSYWFGTTIYCKIDNCNNN</sequence>
<comment type="caution">
    <text evidence="2">The sequence shown here is derived from an EMBL/GenBank/DDBJ whole genome shotgun (WGS) entry which is preliminary data.</text>
</comment>
<dbReference type="InterPro" id="IPR056039">
    <property type="entry name" value="DUF7622"/>
</dbReference>
<protein>
    <recommendedName>
        <fullName evidence="1">DUF7622 domain-containing protein</fullName>
    </recommendedName>
</protein>
<organism evidence="2 3">
    <name type="scientific">Pristionchus entomophagus</name>
    <dbReference type="NCBI Taxonomy" id="358040"/>
    <lineage>
        <taxon>Eukaryota</taxon>
        <taxon>Metazoa</taxon>
        <taxon>Ecdysozoa</taxon>
        <taxon>Nematoda</taxon>
        <taxon>Chromadorea</taxon>
        <taxon>Rhabditida</taxon>
        <taxon>Rhabditina</taxon>
        <taxon>Diplogasteromorpha</taxon>
        <taxon>Diplogasteroidea</taxon>
        <taxon>Neodiplogasteridae</taxon>
        <taxon>Pristionchus</taxon>
    </lineage>
</organism>
<feature type="non-terminal residue" evidence="2">
    <location>
        <position position="100"/>
    </location>
</feature>
<evidence type="ECO:0000259" key="1">
    <source>
        <dbReference type="Pfam" id="PF24602"/>
    </source>
</evidence>
<name>A0AAV5TT35_9BILA</name>
<gene>
    <name evidence="2" type="ORF">PENTCL1PPCAC_19615</name>
</gene>
<keyword evidence="3" id="KW-1185">Reference proteome</keyword>
<feature type="domain" description="DUF7622" evidence="1">
    <location>
        <begin position="37"/>
        <end position="99"/>
    </location>
</feature>
<proteinExistence type="predicted"/>
<dbReference type="Proteomes" id="UP001432027">
    <property type="component" value="Unassembled WGS sequence"/>
</dbReference>
<reference evidence="2" key="1">
    <citation type="submission" date="2023-10" db="EMBL/GenBank/DDBJ databases">
        <title>Genome assembly of Pristionchus species.</title>
        <authorList>
            <person name="Yoshida K."/>
            <person name="Sommer R.J."/>
        </authorList>
    </citation>
    <scope>NUCLEOTIDE SEQUENCE</scope>
    <source>
        <strain evidence="2">RS0144</strain>
    </source>
</reference>
<dbReference type="Pfam" id="PF24602">
    <property type="entry name" value="DUF7622"/>
    <property type="match status" value="1"/>
</dbReference>
<evidence type="ECO:0000313" key="3">
    <source>
        <dbReference type="Proteomes" id="UP001432027"/>
    </source>
</evidence>